<dbReference type="InterPro" id="IPR006674">
    <property type="entry name" value="HD_domain"/>
</dbReference>
<protein>
    <submittedName>
        <fullName evidence="4">HD-GYP hydrolase domain-containing protein</fullName>
    </submittedName>
</protein>
<evidence type="ECO:0000256" key="1">
    <source>
        <dbReference type="SAM" id="Coils"/>
    </source>
</evidence>
<keyword evidence="1" id="KW-0175">Coiled coil</keyword>
<dbReference type="InterPro" id="IPR006675">
    <property type="entry name" value="HDIG_dom"/>
</dbReference>
<dbReference type="RefSeq" id="WP_004628597.1">
    <property type="nucleotide sequence ID" value="NZ_AORV01000056.1"/>
</dbReference>
<evidence type="ECO:0000259" key="2">
    <source>
        <dbReference type="PROSITE" id="PS51831"/>
    </source>
</evidence>
<dbReference type="InterPro" id="IPR037522">
    <property type="entry name" value="HD_GYP_dom"/>
</dbReference>
<dbReference type="PANTHER" id="PTHR43155:SF2">
    <property type="entry name" value="CYCLIC DI-GMP PHOSPHODIESTERASE PA4108"/>
    <property type="match status" value="1"/>
</dbReference>
<dbReference type="InterPro" id="IPR003607">
    <property type="entry name" value="HD/PDEase_dom"/>
</dbReference>
<dbReference type="CDD" id="cd00077">
    <property type="entry name" value="HDc"/>
    <property type="match status" value="1"/>
</dbReference>
<sequence>MRYLAINLVQEGMRLGKTIFNEQGVVLINTNTELTRAAIDRLELLGYKGLLIEDELSEGIEYQENFVSNEVRFSLAKKLNNALTLKSDKKTLSNEIDNLQSMISELVDDILSKRELNLNLLELKMFDNYTYFHSVNVAIIALAIAYHLKLNKADMLTVGTAALFHDIGKLFIGTEILNKPGKLTDEEFEIMKTHSKKGYDVLSGGNNLSSKITVSVLSHHEHYDGSGYPNGLSGENIILFGRIICIADVYDALTSDRSYRKGCPVLEAIEYVMANSGTLFDPELVKIFTSRVYPYPVGASVLLSNGETGLVIGNSDEVCLRPTLKIISGEETRIVDLINDSEYRSVVITKLIQ</sequence>
<feature type="domain" description="HD" evidence="2">
    <location>
        <begin position="130"/>
        <end position="253"/>
    </location>
</feature>
<dbReference type="GO" id="GO:0016787">
    <property type="term" value="F:hydrolase activity"/>
    <property type="evidence" value="ECO:0007669"/>
    <property type="project" value="UniProtKB-KW"/>
</dbReference>
<keyword evidence="4" id="KW-0378">Hydrolase</keyword>
<dbReference type="AlphaFoldDB" id="S0FPI0"/>
<dbReference type="PANTHER" id="PTHR43155">
    <property type="entry name" value="CYCLIC DI-GMP PHOSPHODIESTERASE PA4108-RELATED"/>
    <property type="match status" value="1"/>
</dbReference>
<feature type="coiled-coil region" evidence="1">
    <location>
        <begin position="82"/>
        <end position="109"/>
    </location>
</feature>
<dbReference type="EMBL" id="AORV01000056">
    <property type="protein sequence ID" value="EMS70348.1"/>
    <property type="molecule type" value="Genomic_DNA"/>
</dbReference>
<reference evidence="4 5" key="1">
    <citation type="journal article" date="2013" name="Genome Announc.">
        <title>Draft Genome Sequence of the Cellulolytic, Mesophilic, Anaerobic Bacterium Clostridium termitidis Strain CT1112 (DSM 5398).</title>
        <authorList>
            <person name="Lal S."/>
            <person name="Ramachandran U."/>
            <person name="Zhang X."/>
            <person name="Munir R."/>
            <person name="Sparling R."/>
            <person name="Levin D.B."/>
        </authorList>
    </citation>
    <scope>NUCLEOTIDE SEQUENCE [LARGE SCALE GENOMIC DNA]</scope>
    <source>
        <strain evidence="4 5">CT1112</strain>
    </source>
</reference>
<feature type="domain" description="HD-GYP" evidence="3">
    <location>
        <begin position="108"/>
        <end position="304"/>
    </location>
</feature>
<dbReference type="Gene3D" id="1.10.3210.10">
    <property type="entry name" value="Hypothetical protein af1432"/>
    <property type="match status" value="1"/>
</dbReference>
<dbReference type="Pfam" id="PF13487">
    <property type="entry name" value="HD_5"/>
    <property type="match status" value="1"/>
</dbReference>
<evidence type="ECO:0000313" key="4">
    <source>
        <dbReference type="EMBL" id="EMS70348.1"/>
    </source>
</evidence>
<keyword evidence="5" id="KW-1185">Reference proteome</keyword>
<proteinExistence type="predicted"/>
<dbReference type="PROSITE" id="PS51831">
    <property type="entry name" value="HD"/>
    <property type="match status" value="1"/>
</dbReference>
<dbReference type="eggNOG" id="COG2206">
    <property type="taxonomic scope" value="Bacteria"/>
</dbReference>
<dbReference type="NCBIfam" id="TIGR00277">
    <property type="entry name" value="HDIG"/>
    <property type="match status" value="1"/>
</dbReference>
<organism evidence="4 5">
    <name type="scientific">Ruminiclostridium cellobioparum subsp. termitidis CT1112</name>
    <dbReference type="NCBI Taxonomy" id="1195236"/>
    <lineage>
        <taxon>Bacteria</taxon>
        <taxon>Bacillati</taxon>
        <taxon>Bacillota</taxon>
        <taxon>Clostridia</taxon>
        <taxon>Eubacteriales</taxon>
        <taxon>Oscillospiraceae</taxon>
        <taxon>Ruminiclostridium</taxon>
    </lineage>
</organism>
<name>S0FPI0_RUMCE</name>
<evidence type="ECO:0000259" key="3">
    <source>
        <dbReference type="PROSITE" id="PS51832"/>
    </source>
</evidence>
<dbReference type="PATRIC" id="fig|1195236.3.peg.4116"/>
<dbReference type="Proteomes" id="UP000014155">
    <property type="component" value="Unassembled WGS sequence"/>
</dbReference>
<dbReference type="SMART" id="SM00471">
    <property type="entry name" value="HDc"/>
    <property type="match status" value="1"/>
</dbReference>
<dbReference type="SUPFAM" id="SSF109604">
    <property type="entry name" value="HD-domain/PDEase-like"/>
    <property type="match status" value="1"/>
</dbReference>
<accession>S0FPI0</accession>
<gene>
    <name evidence="4" type="ORF">CTER_3904</name>
</gene>
<evidence type="ECO:0000313" key="5">
    <source>
        <dbReference type="Proteomes" id="UP000014155"/>
    </source>
</evidence>
<comment type="caution">
    <text evidence="4">The sequence shown here is derived from an EMBL/GenBank/DDBJ whole genome shotgun (WGS) entry which is preliminary data.</text>
</comment>
<dbReference type="STRING" id="1195236.CTER_3904"/>
<dbReference type="PROSITE" id="PS51832">
    <property type="entry name" value="HD_GYP"/>
    <property type="match status" value="1"/>
</dbReference>